<accession>A0A1Y1IRP2</accession>
<gene>
    <name evidence="3" type="ORF">KFL_016330020</name>
</gene>
<dbReference type="InterPro" id="IPR012337">
    <property type="entry name" value="RNaseH-like_sf"/>
</dbReference>
<feature type="compositionally biased region" description="Basic and acidic residues" evidence="1">
    <location>
        <begin position="57"/>
        <end position="69"/>
    </location>
</feature>
<feature type="compositionally biased region" description="Gly residues" evidence="1">
    <location>
        <begin position="82"/>
        <end position="92"/>
    </location>
</feature>
<dbReference type="PANTHER" id="PTHR42648">
    <property type="entry name" value="TRANSPOSASE, PUTATIVE-RELATED"/>
    <property type="match status" value="1"/>
</dbReference>
<dbReference type="GO" id="GO:0003676">
    <property type="term" value="F:nucleic acid binding"/>
    <property type="evidence" value="ECO:0007669"/>
    <property type="project" value="InterPro"/>
</dbReference>
<dbReference type="AlphaFoldDB" id="A0A1Y1IRP2"/>
<evidence type="ECO:0000313" key="3">
    <source>
        <dbReference type="EMBL" id="GAQ93540.1"/>
    </source>
</evidence>
<organism evidence="3 4">
    <name type="scientific">Klebsormidium nitens</name>
    <name type="common">Green alga</name>
    <name type="synonym">Ulothrix nitens</name>
    <dbReference type="NCBI Taxonomy" id="105231"/>
    <lineage>
        <taxon>Eukaryota</taxon>
        <taxon>Viridiplantae</taxon>
        <taxon>Streptophyta</taxon>
        <taxon>Klebsormidiophyceae</taxon>
        <taxon>Klebsormidiales</taxon>
        <taxon>Klebsormidiaceae</taxon>
        <taxon>Klebsormidium</taxon>
    </lineage>
</organism>
<dbReference type="SUPFAM" id="SSF53098">
    <property type="entry name" value="Ribonuclease H-like"/>
    <property type="match status" value="1"/>
</dbReference>
<proteinExistence type="predicted"/>
<keyword evidence="4" id="KW-1185">Reference proteome</keyword>
<dbReference type="GO" id="GO:0015074">
    <property type="term" value="P:DNA integration"/>
    <property type="evidence" value="ECO:0007669"/>
    <property type="project" value="InterPro"/>
</dbReference>
<feature type="domain" description="Integrase catalytic" evidence="2">
    <location>
        <begin position="163"/>
        <end position="278"/>
    </location>
</feature>
<dbReference type="InterPro" id="IPR036397">
    <property type="entry name" value="RNaseH_sf"/>
</dbReference>
<feature type="region of interest" description="Disordered" evidence="1">
    <location>
        <begin position="56"/>
        <end position="94"/>
    </location>
</feature>
<reference evidence="3 4" key="1">
    <citation type="journal article" date="2014" name="Nat. Commun.">
        <title>Klebsormidium flaccidum genome reveals primary factors for plant terrestrial adaptation.</title>
        <authorList>
            <person name="Hori K."/>
            <person name="Maruyama F."/>
            <person name="Fujisawa T."/>
            <person name="Togashi T."/>
            <person name="Yamamoto N."/>
            <person name="Seo M."/>
            <person name="Sato S."/>
            <person name="Yamada T."/>
            <person name="Mori H."/>
            <person name="Tajima N."/>
            <person name="Moriyama T."/>
            <person name="Ikeuchi M."/>
            <person name="Watanabe M."/>
            <person name="Wada H."/>
            <person name="Kobayashi K."/>
            <person name="Saito M."/>
            <person name="Masuda T."/>
            <person name="Sasaki-Sekimoto Y."/>
            <person name="Mashiguchi K."/>
            <person name="Awai K."/>
            <person name="Shimojima M."/>
            <person name="Masuda S."/>
            <person name="Iwai M."/>
            <person name="Nobusawa T."/>
            <person name="Narise T."/>
            <person name="Kondo S."/>
            <person name="Saito H."/>
            <person name="Sato R."/>
            <person name="Murakawa M."/>
            <person name="Ihara Y."/>
            <person name="Oshima-Yamada Y."/>
            <person name="Ohtaka K."/>
            <person name="Satoh M."/>
            <person name="Sonobe K."/>
            <person name="Ishii M."/>
            <person name="Ohtani R."/>
            <person name="Kanamori-Sato M."/>
            <person name="Honoki R."/>
            <person name="Miyazaki D."/>
            <person name="Mochizuki H."/>
            <person name="Umetsu J."/>
            <person name="Higashi K."/>
            <person name="Shibata D."/>
            <person name="Kamiya Y."/>
            <person name="Sato N."/>
            <person name="Nakamura Y."/>
            <person name="Tabata S."/>
            <person name="Ida S."/>
            <person name="Kurokawa K."/>
            <person name="Ohta H."/>
        </authorList>
    </citation>
    <scope>NUCLEOTIDE SEQUENCE [LARGE SCALE GENOMIC DNA]</scope>
    <source>
        <strain evidence="3 4">NIES-2285</strain>
    </source>
</reference>
<dbReference type="PANTHER" id="PTHR42648:SF28">
    <property type="entry name" value="TRANSPOSON-ENCODED PROTEIN WITH RIBONUCLEASE H-LIKE AND RETROVIRUS ZINC FINGER-LIKE DOMAINS"/>
    <property type="match status" value="1"/>
</dbReference>
<dbReference type="OrthoDB" id="2014938at2759"/>
<sequence length="278" mass="29743">MSLFETLEIFDGSGREFSFGYKGTLWAGGSGSVELLCATPTEDCLVTLQNVISGSEGDLRSRPGGERTISKSGSNGAAFGNEAGGRHAGGGRVLPREKAGIGRAVAPTDGARRYENLAKMVQDNLVEVVGVKPGAFRALKFSVCEPCIMGKQTRLPFSESESVSMEPLELVHMDVCGPMPVPSVGGSRYFATFLDDYSKLSVVVPMKQKSEVAKVTEHVIQRLESQSGKKLKSVGPNGGKEYVNKALRDVFGGKGTVHEKTAFYTAEQNGSAERLNRQ</sequence>
<dbReference type="InterPro" id="IPR001584">
    <property type="entry name" value="Integrase_cat-core"/>
</dbReference>
<evidence type="ECO:0000256" key="1">
    <source>
        <dbReference type="SAM" id="MobiDB-lite"/>
    </source>
</evidence>
<dbReference type="Gene3D" id="3.30.420.10">
    <property type="entry name" value="Ribonuclease H-like superfamily/Ribonuclease H"/>
    <property type="match status" value="1"/>
</dbReference>
<dbReference type="EMBL" id="DF238582">
    <property type="protein sequence ID" value="GAQ93540.1"/>
    <property type="molecule type" value="Genomic_DNA"/>
</dbReference>
<evidence type="ECO:0000259" key="2">
    <source>
        <dbReference type="PROSITE" id="PS50994"/>
    </source>
</evidence>
<evidence type="ECO:0000313" key="4">
    <source>
        <dbReference type="Proteomes" id="UP000054558"/>
    </source>
</evidence>
<dbReference type="InterPro" id="IPR039537">
    <property type="entry name" value="Retrotran_Ty1/copia-like"/>
</dbReference>
<protein>
    <submittedName>
        <fullName evidence="3">Putative transposon-encoded protein with Ribonuclease H-like domain and integrase-like domain</fullName>
    </submittedName>
</protein>
<dbReference type="PROSITE" id="PS50994">
    <property type="entry name" value="INTEGRASE"/>
    <property type="match status" value="1"/>
</dbReference>
<name>A0A1Y1IRP2_KLENI</name>
<dbReference type="Proteomes" id="UP000054558">
    <property type="component" value="Unassembled WGS sequence"/>
</dbReference>
<dbReference type="STRING" id="105231.A0A1Y1IRP2"/>
<dbReference type="Pfam" id="PF00665">
    <property type="entry name" value="rve"/>
    <property type="match status" value="1"/>
</dbReference>